<dbReference type="PRINTS" id="PR00837">
    <property type="entry name" value="V5TPXLIKE"/>
</dbReference>
<dbReference type="CDD" id="cd05382">
    <property type="entry name" value="CAP_GAPR1-like"/>
    <property type="match status" value="1"/>
</dbReference>
<feature type="non-terminal residue" evidence="2">
    <location>
        <position position="1"/>
    </location>
</feature>
<sequence>HNKAREEKGVKALQWDSILASDAESHAKTMLQGGQLSHAEGLESHGESLFMQIGDATFDQAVEKWLEEERFYNGEKAGEGDFLKWGHFSQCVWYSTTHIGMGRAQAENGTTFIVARYSPAGNVKGEKPF</sequence>
<dbReference type="PANTHER" id="PTHR10334">
    <property type="entry name" value="CYSTEINE-RICH SECRETORY PROTEIN-RELATED"/>
    <property type="match status" value="1"/>
</dbReference>
<proteinExistence type="predicted"/>
<feature type="domain" description="SCP" evidence="1">
    <location>
        <begin position="1"/>
        <end position="125"/>
    </location>
</feature>
<dbReference type="Proteomes" id="UP000799537">
    <property type="component" value="Unassembled WGS sequence"/>
</dbReference>
<dbReference type="Pfam" id="PF00188">
    <property type="entry name" value="CAP"/>
    <property type="match status" value="1"/>
</dbReference>
<dbReference type="RefSeq" id="XP_033669675.1">
    <property type="nucleotide sequence ID" value="XM_033810531.1"/>
</dbReference>
<organism evidence="2 3">
    <name type="scientific">Zasmidium cellare ATCC 36951</name>
    <dbReference type="NCBI Taxonomy" id="1080233"/>
    <lineage>
        <taxon>Eukaryota</taxon>
        <taxon>Fungi</taxon>
        <taxon>Dikarya</taxon>
        <taxon>Ascomycota</taxon>
        <taxon>Pezizomycotina</taxon>
        <taxon>Dothideomycetes</taxon>
        <taxon>Dothideomycetidae</taxon>
        <taxon>Mycosphaerellales</taxon>
        <taxon>Mycosphaerellaceae</taxon>
        <taxon>Zasmidium</taxon>
    </lineage>
</organism>
<dbReference type="EMBL" id="ML993589">
    <property type="protein sequence ID" value="KAF2168786.1"/>
    <property type="molecule type" value="Genomic_DNA"/>
</dbReference>
<dbReference type="OrthoDB" id="337038at2759"/>
<dbReference type="InterPro" id="IPR035940">
    <property type="entry name" value="CAP_sf"/>
</dbReference>
<dbReference type="InterPro" id="IPR014044">
    <property type="entry name" value="CAP_dom"/>
</dbReference>
<dbReference type="SUPFAM" id="SSF55797">
    <property type="entry name" value="PR-1-like"/>
    <property type="match status" value="1"/>
</dbReference>
<dbReference type="Gene3D" id="3.40.33.10">
    <property type="entry name" value="CAP"/>
    <property type="match status" value="1"/>
</dbReference>
<name>A0A6A6CTH6_ZASCE</name>
<dbReference type="SMART" id="SM00198">
    <property type="entry name" value="SCP"/>
    <property type="match status" value="1"/>
</dbReference>
<gene>
    <name evidence="2" type="ORF">M409DRAFT_36278</name>
</gene>
<accession>A0A6A6CTH6</accession>
<dbReference type="InterPro" id="IPR001283">
    <property type="entry name" value="CRISP-related"/>
</dbReference>
<reference evidence="2" key="1">
    <citation type="journal article" date="2020" name="Stud. Mycol.">
        <title>101 Dothideomycetes genomes: a test case for predicting lifestyles and emergence of pathogens.</title>
        <authorList>
            <person name="Haridas S."/>
            <person name="Albert R."/>
            <person name="Binder M."/>
            <person name="Bloem J."/>
            <person name="Labutti K."/>
            <person name="Salamov A."/>
            <person name="Andreopoulos B."/>
            <person name="Baker S."/>
            <person name="Barry K."/>
            <person name="Bills G."/>
            <person name="Bluhm B."/>
            <person name="Cannon C."/>
            <person name="Castanera R."/>
            <person name="Culley D."/>
            <person name="Daum C."/>
            <person name="Ezra D."/>
            <person name="Gonzalez J."/>
            <person name="Henrissat B."/>
            <person name="Kuo A."/>
            <person name="Liang C."/>
            <person name="Lipzen A."/>
            <person name="Lutzoni F."/>
            <person name="Magnuson J."/>
            <person name="Mondo S."/>
            <person name="Nolan M."/>
            <person name="Ohm R."/>
            <person name="Pangilinan J."/>
            <person name="Park H.-J."/>
            <person name="Ramirez L."/>
            <person name="Alfaro M."/>
            <person name="Sun H."/>
            <person name="Tritt A."/>
            <person name="Yoshinaga Y."/>
            <person name="Zwiers L.-H."/>
            <person name="Turgeon B."/>
            <person name="Goodwin S."/>
            <person name="Spatafora J."/>
            <person name="Crous P."/>
            <person name="Grigoriev I."/>
        </authorList>
    </citation>
    <scope>NUCLEOTIDE SEQUENCE</scope>
    <source>
        <strain evidence="2">ATCC 36951</strain>
    </source>
</reference>
<protein>
    <recommendedName>
        <fullName evidence="1">SCP domain-containing protein</fullName>
    </recommendedName>
</protein>
<dbReference type="InterPro" id="IPR034113">
    <property type="entry name" value="SCP_GAPR1-like"/>
</dbReference>
<dbReference type="GeneID" id="54563803"/>
<keyword evidence="3" id="KW-1185">Reference proteome</keyword>
<dbReference type="AlphaFoldDB" id="A0A6A6CTH6"/>
<evidence type="ECO:0000259" key="1">
    <source>
        <dbReference type="SMART" id="SM00198"/>
    </source>
</evidence>
<evidence type="ECO:0000313" key="2">
    <source>
        <dbReference type="EMBL" id="KAF2168786.1"/>
    </source>
</evidence>
<evidence type="ECO:0000313" key="3">
    <source>
        <dbReference type="Proteomes" id="UP000799537"/>
    </source>
</evidence>